<dbReference type="Proteomes" id="UP000603912">
    <property type="component" value="Unassembled WGS sequence"/>
</dbReference>
<proteinExistence type="predicted"/>
<name>A0A917IB98_9HYPH</name>
<dbReference type="GO" id="GO:0003677">
    <property type="term" value="F:DNA binding"/>
    <property type="evidence" value="ECO:0007669"/>
    <property type="project" value="UniProtKB-KW"/>
</dbReference>
<gene>
    <name evidence="5" type="ORF">GCM10007036_47490</name>
</gene>
<dbReference type="Gene3D" id="1.10.10.10">
    <property type="entry name" value="Winged helix-like DNA-binding domain superfamily/Winged helix DNA-binding domain"/>
    <property type="match status" value="1"/>
</dbReference>
<dbReference type="Gene3D" id="3.40.50.2300">
    <property type="match status" value="1"/>
</dbReference>
<dbReference type="Pfam" id="PF00072">
    <property type="entry name" value="Response_reg"/>
    <property type="match status" value="1"/>
</dbReference>
<feature type="domain" description="HTH luxR-type" evidence="3">
    <location>
        <begin position="151"/>
        <end position="216"/>
    </location>
</feature>
<evidence type="ECO:0000259" key="4">
    <source>
        <dbReference type="PROSITE" id="PS50110"/>
    </source>
</evidence>
<keyword evidence="5" id="KW-0238">DNA-binding</keyword>
<comment type="caution">
    <text evidence="5">The sequence shown here is derived from an EMBL/GenBank/DDBJ whole genome shotgun (WGS) entry which is preliminary data.</text>
</comment>
<dbReference type="SMART" id="SM00421">
    <property type="entry name" value="HTH_LUXR"/>
    <property type="match status" value="1"/>
</dbReference>
<dbReference type="InterPro" id="IPR011006">
    <property type="entry name" value="CheY-like_superfamily"/>
</dbReference>
<dbReference type="InterPro" id="IPR051015">
    <property type="entry name" value="EvgA-like"/>
</dbReference>
<dbReference type="EMBL" id="BMES01000003">
    <property type="protein sequence ID" value="GGH34239.1"/>
    <property type="molecule type" value="Genomic_DNA"/>
</dbReference>
<dbReference type="SUPFAM" id="SSF52172">
    <property type="entry name" value="CheY-like"/>
    <property type="match status" value="1"/>
</dbReference>
<evidence type="ECO:0000259" key="3">
    <source>
        <dbReference type="PROSITE" id="PS50043"/>
    </source>
</evidence>
<sequence>MTRILIADDHGLYRKGLRCVLDLAFPGADIVEADGFDSAMERLEDSGAFDVALLDLNMPGLVFPDSLREVRSFYPRIRFAILSASDTRADMLASLAAGANGFISKLQTDDEIVAAIQDILAGKVYVSPLMVNGPQLHAWNEPPARMAEQATDVEYAKLTPRQRDVLPLVARGLSNKEIARELKIAEATTKIHMAALLRVLGVRNRTEAAVRAQMLIGRPDGGRQDGDGAKPA</sequence>
<accession>A0A917IB98</accession>
<reference evidence="5" key="2">
    <citation type="submission" date="2020-09" db="EMBL/GenBank/DDBJ databases">
        <authorList>
            <person name="Sun Q."/>
            <person name="Zhou Y."/>
        </authorList>
    </citation>
    <scope>NUCLEOTIDE SEQUENCE</scope>
    <source>
        <strain evidence="5">CGMCC 1.12214</strain>
    </source>
</reference>
<keyword evidence="6" id="KW-1185">Reference proteome</keyword>
<feature type="modified residue" description="4-aspartylphosphate" evidence="2">
    <location>
        <position position="55"/>
    </location>
</feature>
<dbReference type="PROSITE" id="PS50043">
    <property type="entry name" value="HTH_LUXR_2"/>
    <property type="match status" value="1"/>
</dbReference>
<evidence type="ECO:0000313" key="5">
    <source>
        <dbReference type="EMBL" id="GGH34239.1"/>
    </source>
</evidence>
<dbReference type="RefSeq" id="WP_188520278.1">
    <property type="nucleotide sequence ID" value="NZ_BMES01000003.1"/>
</dbReference>
<organism evidence="5 6">
    <name type="scientific">Alsobacter metallidurans</name>
    <dbReference type="NCBI Taxonomy" id="340221"/>
    <lineage>
        <taxon>Bacteria</taxon>
        <taxon>Pseudomonadati</taxon>
        <taxon>Pseudomonadota</taxon>
        <taxon>Alphaproteobacteria</taxon>
        <taxon>Hyphomicrobiales</taxon>
        <taxon>Alsobacteraceae</taxon>
        <taxon>Alsobacter</taxon>
    </lineage>
</organism>
<feature type="domain" description="Response regulatory" evidence="4">
    <location>
        <begin position="3"/>
        <end position="120"/>
    </location>
</feature>
<dbReference type="GO" id="GO:0006355">
    <property type="term" value="P:regulation of DNA-templated transcription"/>
    <property type="evidence" value="ECO:0007669"/>
    <property type="project" value="InterPro"/>
</dbReference>
<dbReference type="PANTHER" id="PTHR45566">
    <property type="entry name" value="HTH-TYPE TRANSCRIPTIONAL REGULATOR YHJB-RELATED"/>
    <property type="match status" value="1"/>
</dbReference>
<evidence type="ECO:0000256" key="1">
    <source>
        <dbReference type="ARBA" id="ARBA00022553"/>
    </source>
</evidence>
<dbReference type="PROSITE" id="PS50110">
    <property type="entry name" value="RESPONSE_REGULATORY"/>
    <property type="match status" value="1"/>
</dbReference>
<dbReference type="PANTHER" id="PTHR45566:SF2">
    <property type="entry name" value="NARL SUBFAMILY"/>
    <property type="match status" value="1"/>
</dbReference>
<protein>
    <submittedName>
        <fullName evidence="5">DNA-binding response regulator</fullName>
    </submittedName>
</protein>
<evidence type="ECO:0000256" key="2">
    <source>
        <dbReference type="PROSITE-ProRule" id="PRU00169"/>
    </source>
</evidence>
<dbReference type="InterPro" id="IPR036388">
    <property type="entry name" value="WH-like_DNA-bd_sf"/>
</dbReference>
<dbReference type="GO" id="GO:0000160">
    <property type="term" value="P:phosphorelay signal transduction system"/>
    <property type="evidence" value="ECO:0007669"/>
    <property type="project" value="InterPro"/>
</dbReference>
<dbReference type="InterPro" id="IPR058245">
    <property type="entry name" value="NreC/VraR/RcsB-like_REC"/>
</dbReference>
<dbReference type="PRINTS" id="PR00038">
    <property type="entry name" value="HTHLUXR"/>
</dbReference>
<dbReference type="Pfam" id="PF00196">
    <property type="entry name" value="GerE"/>
    <property type="match status" value="1"/>
</dbReference>
<keyword evidence="1 2" id="KW-0597">Phosphoprotein</keyword>
<dbReference type="CDD" id="cd06170">
    <property type="entry name" value="LuxR_C_like"/>
    <property type="match status" value="1"/>
</dbReference>
<dbReference type="SMART" id="SM00448">
    <property type="entry name" value="REC"/>
    <property type="match status" value="1"/>
</dbReference>
<evidence type="ECO:0000313" key="6">
    <source>
        <dbReference type="Proteomes" id="UP000603912"/>
    </source>
</evidence>
<reference evidence="5" key="1">
    <citation type="journal article" date="2014" name="Int. J. Syst. Evol. Microbiol.">
        <title>Complete genome sequence of Corynebacterium casei LMG S-19264T (=DSM 44701T), isolated from a smear-ripened cheese.</title>
        <authorList>
            <consortium name="US DOE Joint Genome Institute (JGI-PGF)"/>
            <person name="Walter F."/>
            <person name="Albersmeier A."/>
            <person name="Kalinowski J."/>
            <person name="Ruckert C."/>
        </authorList>
    </citation>
    <scope>NUCLEOTIDE SEQUENCE</scope>
    <source>
        <strain evidence="5">CGMCC 1.12214</strain>
    </source>
</reference>
<dbReference type="InterPro" id="IPR001789">
    <property type="entry name" value="Sig_transdc_resp-reg_receiver"/>
</dbReference>
<dbReference type="AlphaFoldDB" id="A0A917IB98"/>
<dbReference type="CDD" id="cd17535">
    <property type="entry name" value="REC_NarL-like"/>
    <property type="match status" value="1"/>
</dbReference>
<dbReference type="InterPro" id="IPR000792">
    <property type="entry name" value="Tscrpt_reg_LuxR_C"/>
</dbReference>